<dbReference type="PANTHER" id="PTHR16133:SF0">
    <property type="entry name" value="ZINC_IRON REGULATED TRANSPORTER-RELATED PROTEIN 102B, ISOFORM E"/>
    <property type="match status" value="1"/>
</dbReference>
<dbReference type="EMBL" id="HBFA01038472">
    <property type="protein sequence ID" value="CAD8689711.1"/>
    <property type="molecule type" value="Transcribed_RNA"/>
</dbReference>
<accession>A0A7S0RWL2</accession>
<evidence type="ECO:0000256" key="8">
    <source>
        <dbReference type="SAM" id="Phobius"/>
    </source>
</evidence>
<dbReference type="GO" id="GO:0046873">
    <property type="term" value="F:metal ion transmembrane transporter activity"/>
    <property type="evidence" value="ECO:0007669"/>
    <property type="project" value="InterPro"/>
</dbReference>
<keyword evidence="5" id="KW-0333">Golgi apparatus</keyword>
<gene>
    <name evidence="9" type="ORF">POBO1169_LOCUS19244</name>
</gene>
<feature type="transmembrane region" description="Helical" evidence="8">
    <location>
        <begin position="6"/>
        <end position="26"/>
    </location>
</feature>
<keyword evidence="4 8" id="KW-1133">Transmembrane helix</keyword>
<name>A0A7S0RWL2_9CHLO</name>
<dbReference type="PANTHER" id="PTHR16133">
    <property type="entry name" value="SOLUTE CARRIER FAMILY 39 ZINC TRANSPORTER , MEMBER 9-RELATED"/>
    <property type="match status" value="1"/>
</dbReference>
<evidence type="ECO:0000256" key="5">
    <source>
        <dbReference type="ARBA" id="ARBA00023034"/>
    </source>
</evidence>
<dbReference type="GO" id="GO:0000139">
    <property type="term" value="C:Golgi membrane"/>
    <property type="evidence" value="ECO:0007669"/>
    <property type="project" value="UniProtKB-SubCell"/>
</dbReference>
<feature type="region of interest" description="Disordered" evidence="7">
    <location>
        <begin position="287"/>
        <end position="308"/>
    </location>
</feature>
<evidence type="ECO:0000256" key="1">
    <source>
        <dbReference type="ARBA" id="ARBA00004127"/>
    </source>
</evidence>
<comment type="subcellular location">
    <subcellularLocation>
        <location evidence="1">Endomembrane system</location>
        <topology evidence="1">Multi-pass membrane protein</topology>
    </subcellularLocation>
    <subcellularLocation>
        <location evidence="2">Golgi apparatus membrane</location>
    </subcellularLocation>
</comment>
<feature type="transmembrane region" description="Helical" evidence="8">
    <location>
        <begin position="219"/>
        <end position="240"/>
    </location>
</feature>
<dbReference type="InterPro" id="IPR045891">
    <property type="entry name" value="ZIP9"/>
</dbReference>
<reference evidence="9" key="1">
    <citation type="submission" date="2021-01" db="EMBL/GenBank/DDBJ databases">
        <authorList>
            <person name="Corre E."/>
            <person name="Pelletier E."/>
            <person name="Niang G."/>
            <person name="Scheremetjew M."/>
            <person name="Finn R."/>
            <person name="Kale V."/>
            <person name="Holt S."/>
            <person name="Cochrane G."/>
            <person name="Meng A."/>
            <person name="Brown T."/>
            <person name="Cohen L."/>
        </authorList>
    </citation>
    <scope>NUCLEOTIDE SEQUENCE</scope>
    <source>
        <strain evidence="9">CCMP722</strain>
    </source>
</reference>
<feature type="transmembrane region" description="Helical" evidence="8">
    <location>
        <begin position="189"/>
        <end position="207"/>
    </location>
</feature>
<sequence>MVQPVSWILWNSVAMFVGAFGGGMLPGAIKLQDSSLRLMNLLGAGLMIGTALAVIIPEGAEAYYSTKEPPHGVFGLALVGGFLLMLFLDSINFTGGSGVAPAHDFDAPPPLLAQTPRPLHQLPGFTTLVGILFHSGADGIALGSAAFAESAHVGTLISLAIVLHKAPTAFGLSTYLLKCGWNWSEVRQGIFLFAIAAPLVAIAGYGLLGSMPAFTAPESVAFCLLLSGGTFLYAACIHILPEALKGAQEKAGGHHHQIAMHQVVAVASAALVPLVFSLFHSHGHDHGGDIHDGHDHGHAHGQDHVHSE</sequence>
<keyword evidence="3 8" id="KW-0812">Transmembrane</keyword>
<organism evidence="9">
    <name type="scientific">Pyramimonas obovata</name>
    <dbReference type="NCBI Taxonomy" id="1411642"/>
    <lineage>
        <taxon>Eukaryota</taxon>
        <taxon>Viridiplantae</taxon>
        <taxon>Chlorophyta</taxon>
        <taxon>Pyramimonadophyceae</taxon>
        <taxon>Pyramimonadales</taxon>
        <taxon>Pyramimonadaceae</taxon>
        <taxon>Pyramimonas</taxon>
        <taxon>Pyramimonas incertae sedis</taxon>
    </lineage>
</organism>
<evidence type="ECO:0000256" key="6">
    <source>
        <dbReference type="ARBA" id="ARBA00023136"/>
    </source>
</evidence>
<evidence type="ECO:0000256" key="7">
    <source>
        <dbReference type="SAM" id="MobiDB-lite"/>
    </source>
</evidence>
<feature type="transmembrane region" description="Helical" evidence="8">
    <location>
        <begin position="125"/>
        <end position="147"/>
    </location>
</feature>
<feature type="transmembrane region" description="Helical" evidence="8">
    <location>
        <begin position="153"/>
        <end position="177"/>
    </location>
</feature>
<proteinExistence type="predicted"/>
<keyword evidence="6 8" id="KW-0472">Membrane</keyword>
<evidence type="ECO:0000256" key="4">
    <source>
        <dbReference type="ARBA" id="ARBA00022989"/>
    </source>
</evidence>
<feature type="transmembrane region" description="Helical" evidence="8">
    <location>
        <begin position="38"/>
        <end position="57"/>
    </location>
</feature>
<evidence type="ECO:0000256" key="3">
    <source>
        <dbReference type="ARBA" id="ARBA00022692"/>
    </source>
</evidence>
<dbReference type="GO" id="GO:0006829">
    <property type="term" value="P:zinc ion transport"/>
    <property type="evidence" value="ECO:0007669"/>
    <property type="project" value="InterPro"/>
</dbReference>
<evidence type="ECO:0000313" key="9">
    <source>
        <dbReference type="EMBL" id="CAD8689711.1"/>
    </source>
</evidence>
<feature type="transmembrane region" description="Helical" evidence="8">
    <location>
        <begin position="260"/>
        <end position="279"/>
    </location>
</feature>
<feature type="transmembrane region" description="Helical" evidence="8">
    <location>
        <begin position="69"/>
        <end position="88"/>
    </location>
</feature>
<dbReference type="InterPro" id="IPR003689">
    <property type="entry name" value="ZIP"/>
</dbReference>
<dbReference type="Pfam" id="PF02535">
    <property type="entry name" value="Zip"/>
    <property type="match status" value="1"/>
</dbReference>
<protein>
    <submittedName>
        <fullName evidence="9">Uncharacterized protein</fullName>
    </submittedName>
</protein>
<dbReference type="AlphaFoldDB" id="A0A7S0RWL2"/>
<evidence type="ECO:0000256" key="2">
    <source>
        <dbReference type="ARBA" id="ARBA00004394"/>
    </source>
</evidence>